<feature type="binding site" evidence="6">
    <location>
        <position position="227"/>
    </location>
    <ligand>
        <name>FMN</name>
        <dbReference type="ChEBI" id="CHEBI:58210"/>
    </ligand>
</feature>
<evidence type="ECO:0000256" key="4">
    <source>
        <dbReference type="ARBA" id="ARBA00023033"/>
    </source>
</evidence>
<dbReference type="InterPro" id="IPR011251">
    <property type="entry name" value="Luciferase-like_dom"/>
</dbReference>
<dbReference type="CDD" id="cd01095">
    <property type="entry name" value="Nitrilotriacetate_monoxgenase"/>
    <property type="match status" value="1"/>
</dbReference>
<feature type="domain" description="Luciferase-like" evidence="7">
    <location>
        <begin position="8"/>
        <end position="382"/>
    </location>
</feature>
<dbReference type="GO" id="GO:0016705">
    <property type="term" value="F:oxidoreductase activity, acting on paired donors, with incorporation or reduction of molecular oxygen"/>
    <property type="evidence" value="ECO:0007669"/>
    <property type="project" value="InterPro"/>
</dbReference>
<dbReference type="OrthoDB" id="3265338at2"/>
<comment type="similarity">
    <text evidence="5">Belongs to the NtaA/SnaA/DszA monooxygenase family.</text>
</comment>
<dbReference type="AlphaFoldDB" id="A0A3E0W7V2"/>
<dbReference type="Pfam" id="PF00296">
    <property type="entry name" value="Bac_luciferase"/>
    <property type="match status" value="1"/>
</dbReference>
<dbReference type="RefSeq" id="WP_116419130.1">
    <property type="nucleotide sequence ID" value="NZ_NBXC01000024.1"/>
</dbReference>
<comment type="caution">
    <text evidence="8">The sequence shown here is derived from an EMBL/GenBank/DDBJ whole genome shotgun (WGS) entry which is preliminary data.</text>
</comment>
<feature type="binding site" evidence="6">
    <location>
        <position position="102"/>
    </location>
    <ligand>
        <name>FMN</name>
        <dbReference type="ChEBI" id="CHEBI:58210"/>
    </ligand>
</feature>
<evidence type="ECO:0000256" key="3">
    <source>
        <dbReference type="ARBA" id="ARBA00023002"/>
    </source>
</evidence>
<evidence type="ECO:0000256" key="2">
    <source>
        <dbReference type="ARBA" id="ARBA00022643"/>
    </source>
</evidence>
<dbReference type="PANTHER" id="PTHR30011:SF16">
    <property type="entry name" value="C2H2 FINGER DOMAIN TRANSCRIPTION FACTOR (EUROFUNG)-RELATED"/>
    <property type="match status" value="1"/>
</dbReference>
<dbReference type="Proteomes" id="UP000257080">
    <property type="component" value="Unassembled WGS sequence"/>
</dbReference>
<dbReference type="GO" id="GO:0004497">
    <property type="term" value="F:monooxygenase activity"/>
    <property type="evidence" value="ECO:0007669"/>
    <property type="project" value="UniProtKB-KW"/>
</dbReference>
<evidence type="ECO:0000313" key="9">
    <source>
        <dbReference type="Proteomes" id="UP000257080"/>
    </source>
</evidence>
<proteinExistence type="inferred from homology"/>
<organism evidence="8 9">
    <name type="scientific">Subtercola boreus</name>
    <dbReference type="NCBI Taxonomy" id="120213"/>
    <lineage>
        <taxon>Bacteria</taxon>
        <taxon>Bacillati</taxon>
        <taxon>Actinomycetota</taxon>
        <taxon>Actinomycetes</taxon>
        <taxon>Micrococcales</taxon>
        <taxon>Microbacteriaceae</taxon>
        <taxon>Subtercola</taxon>
    </lineage>
</organism>
<dbReference type="InterPro" id="IPR051260">
    <property type="entry name" value="Diverse_substr_monoxygenases"/>
</dbReference>
<keyword evidence="3" id="KW-0560">Oxidoreductase</keyword>
<evidence type="ECO:0000313" key="8">
    <source>
        <dbReference type="EMBL" id="RFA25900.1"/>
    </source>
</evidence>
<dbReference type="InterPro" id="IPR036661">
    <property type="entry name" value="Luciferase-like_sf"/>
</dbReference>
<dbReference type="PANTHER" id="PTHR30011">
    <property type="entry name" value="ALKANESULFONATE MONOOXYGENASE-RELATED"/>
    <property type="match status" value="1"/>
</dbReference>
<evidence type="ECO:0000256" key="6">
    <source>
        <dbReference type="PIRSR" id="PIRSR000337-1"/>
    </source>
</evidence>
<dbReference type="NCBIfam" id="TIGR03860">
    <property type="entry name" value="FMN_nitrolo"/>
    <property type="match status" value="1"/>
</dbReference>
<dbReference type="PIRSF" id="PIRSF000337">
    <property type="entry name" value="NTA_MOA"/>
    <property type="match status" value="1"/>
</dbReference>
<name>A0A3E0W7V2_9MICO</name>
<evidence type="ECO:0000259" key="7">
    <source>
        <dbReference type="Pfam" id="PF00296"/>
    </source>
</evidence>
<sequence>MSADPFHLAWFTPFKAPAWKSPWANDTALTWFNGDYYIDMAKQLERAGFDFMMFEDSTLVSNSYGGTTENDLKHALHAPKADPVPLLPLLAAATENMGFIATMSTSFYPPFLVARVMATMDHLTRGRVGWNVVTSSEDLAGQNYGLDQLLQHDERYDMAEEFVTVVKNLWDSWEPGAIVADRETGYYADHTKVHEINHVGKYFKVRGPLNLPAGPQGHPVICQAGGSPKGRDFAAKHANVLLASSNTVEGMKEYRDDIRARAAAHGRNPDGVKVMFIIQPVLGETQDDAEELFDRTYEMSQDQIETQLGIMSITMEIDFKQFDLDRPLPDDVQTNGHQSGLAGFRKAAAGRTIREALSAKPGGVRLVGTPDSVAEQMDEVMEFVGGDGFLIRGEPVRTHSRRYIDEIASGLAPALRRRGLIRSDYDKTTFKANLASF</sequence>
<keyword evidence="1 6" id="KW-0285">Flavoprotein</keyword>
<feature type="binding site" evidence="6">
    <location>
        <position position="56"/>
    </location>
    <ligand>
        <name>FMN</name>
        <dbReference type="ChEBI" id="CHEBI:58210"/>
    </ligand>
</feature>
<evidence type="ECO:0000256" key="5">
    <source>
        <dbReference type="ARBA" id="ARBA00033748"/>
    </source>
</evidence>
<keyword evidence="2 6" id="KW-0288">FMN</keyword>
<dbReference type="Gene3D" id="3.20.20.30">
    <property type="entry name" value="Luciferase-like domain"/>
    <property type="match status" value="1"/>
</dbReference>
<evidence type="ECO:0000256" key="1">
    <source>
        <dbReference type="ARBA" id="ARBA00022630"/>
    </source>
</evidence>
<keyword evidence="4 8" id="KW-0503">Monooxygenase</keyword>
<accession>A0A3E0W7V2</accession>
<dbReference type="EMBL" id="NBXE01000029">
    <property type="protein sequence ID" value="RFA25900.1"/>
    <property type="molecule type" value="Genomic_DNA"/>
</dbReference>
<feature type="binding site" evidence="6">
    <location>
        <position position="156"/>
    </location>
    <ligand>
        <name>FMN</name>
        <dbReference type="ChEBI" id="CHEBI:58210"/>
    </ligand>
</feature>
<dbReference type="InterPro" id="IPR016215">
    <property type="entry name" value="NTA_MOA"/>
</dbReference>
<gene>
    <name evidence="8" type="ORF">B7R25_11580</name>
</gene>
<protein>
    <submittedName>
        <fullName evidence="8">FMNH2-dependent monooxygenase</fullName>
    </submittedName>
</protein>
<feature type="binding site" evidence="6">
    <location>
        <position position="152"/>
    </location>
    <ligand>
        <name>FMN</name>
        <dbReference type="ChEBI" id="CHEBI:58210"/>
    </ligand>
</feature>
<dbReference type="SUPFAM" id="SSF51679">
    <property type="entry name" value="Bacterial luciferase-like"/>
    <property type="match status" value="1"/>
</dbReference>
<reference evidence="8 9" key="1">
    <citation type="submission" date="2017-04" db="EMBL/GenBank/DDBJ databases">
        <title>Comparative genome analysis of Subtercola boreus.</title>
        <authorList>
            <person name="Cho Y.-J."/>
            <person name="Cho A."/>
            <person name="Kim O.-S."/>
            <person name="Lee J.-I."/>
        </authorList>
    </citation>
    <scope>NUCLEOTIDE SEQUENCE [LARGE SCALE GENOMIC DNA]</scope>
    <source>
        <strain evidence="8 9">P28004</strain>
    </source>
</reference>